<dbReference type="Gene3D" id="2.40.420.20">
    <property type="match status" value="1"/>
</dbReference>
<dbReference type="InterPro" id="IPR058627">
    <property type="entry name" value="MdtA-like_C"/>
</dbReference>
<dbReference type="GO" id="GO:0046677">
    <property type="term" value="P:response to antibiotic"/>
    <property type="evidence" value="ECO:0007669"/>
    <property type="project" value="TreeGrafter"/>
</dbReference>
<dbReference type="InterPro" id="IPR006143">
    <property type="entry name" value="RND_pump_MFP"/>
</dbReference>
<dbReference type="GO" id="GO:0005886">
    <property type="term" value="C:plasma membrane"/>
    <property type="evidence" value="ECO:0007669"/>
    <property type="project" value="TreeGrafter"/>
</dbReference>
<dbReference type="Pfam" id="PF25944">
    <property type="entry name" value="Beta-barrel_RND"/>
    <property type="match status" value="1"/>
</dbReference>
<evidence type="ECO:0000259" key="6">
    <source>
        <dbReference type="Pfam" id="PF25967"/>
    </source>
</evidence>
<evidence type="ECO:0000259" key="3">
    <source>
        <dbReference type="Pfam" id="PF25876"/>
    </source>
</evidence>
<dbReference type="STRING" id="1470563.SAMN05444000_13017"/>
<feature type="domain" description="Multidrug resistance protein MdtA-like barrel-sandwich hybrid" evidence="4">
    <location>
        <begin position="67"/>
        <end position="200"/>
    </location>
</feature>
<sequence>MKSETMLFVANSVQWALQVSCFVAFAGAFGSARAQEASPPGVLVETLTPRTQAETDSFPGWVLASAKVDIVAQVNGIVTGIHFDEGWPVSEGDLLYTIDPAEYEAAVAGAEAALKAAKAAAELKRIEWDRKKQLFDKGTGTQSELQLATARYDQSKANVTASEVALEMAKIQLDRTTINAPLNGRMSIGHISVGALVGPNTGPLVTVVSSNPIKVGFLVPLGLYTAYLQEGRKLSDLKVSLVLPDNSTFPHTANIDFAAPVANSSTNSIVLRGVVANPDYLLIDQQSVEVVVSERNPSSTLTVPKTALLLDQIGTYVLVVGPDNVVEVARPDLGREFEQRMEILAGLDEGTQVIVAGHAKARVGQPVTPAEKE</sequence>
<feature type="domain" description="Multidrug resistance protein MdtA-like C-terminal permuted SH3" evidence="6">
    <location>
        <begin position="301"/>
        <end position="357"/>
    </location>
</feature>
<proteinExistence type="inferred from homology"/>
<feature type="domain" description="Multidrug resistance protein MdtA-like alpha-helical hairpin" evidence="3">
    <location>
        <begin position="108"/>
        <end position="176"/>
    </location>
</feature>
<reference evidence="8" key="1">
    <citation type="submission" date="2016-11" db="EMBL/GenBank/DDBJ databases">
        <authorList>
            <person name="Varghese N."/>
            <person name="Submissions S."/>
        </authorList>
    </citation>
    <scope>NUCLEOTIDE SEQUENCE [LARGE SCALE GENOMIC DNA]</scope>
    <source>
        <strain evidence="8">DSM 100564</strain>
    </source>
</reference>
<dbReference type="Pfam" id="PF25876">
    <property type="entry name" value="HH_MFP_RND"/>
    <property type="match status" value="1"/>
</dbReference>
<dbReference type="InterPro" id="IPR058625">
    <property type="entry name" value="MdtA-like_BSH"/>
</dbReference>
<evidence type="ECO:0000259" key="4">
    <source>
        <dbReference type="Pfam" id="PF25917"/>
    </source>
</evidence>
<evidence type="ECO:0000256" key="1">
    <source>
        <dbReference type="ARBA" id="ARBA00004196"/>
    </source>
</evidence>
<dbReference type="Pfam" id="PF25917">
    <property type="entry name" value="BSH_RND"/>
    <property type="match status" value="1"/>
</dbReference>
<comment type="similarity">
    <text evidence="2">Belongs to the membrane fusion protein (MFP) (TC 8.A.1) family.</text>
</comment>
<organism evidence="7 8">
    <name type="scientific">Shimia gijangensis</name>
    <dbReference type="NCBI Taxonomy" id="1470563"/>
    <lineage>
        <taxon>Bacteria</taxon>
        <taxon>Pseudomonadati</taxon>
        <taxon>Pseudomonadota</taxon>
        <taxon>Alphaproteobacteria</taxon>
        <taxon>Rhodobacterales</taxon>
        <taxon>Roseobacteraceae</taxon>
    </lineage>
</organism>
<dbReference type="OrthoDB" id="7811737at2"/>
<feature type="domain" description="Multidrug resistance protein MdtA-like beta-barrel" evidence="5">
    <location>
        <begin position="228"/>
        <end position="294"/>
    </location>
</feature>
<dbReference type="NCBIfam" id="TIGR01730">
    <property type="entry name" value="RND_mfp"/>
    <property type="match status" value="1"/>
</dbReference>
<dbReference type="InterPro" id="IPR058626">
    <property type="entry name" value="MdtA-like_b-barrel"/>
</dbReference>
<dbReference type="RefSeq" id="WP_073256457.1">
    <property type="nucleotide sequence ID" value="NZ_FQZQ01000030.1"/>
</dbReference>
<dbReference type="Gene3D" id="2.40.50.100">
    <property type="match status" value="1"/>
</dbReference>
<evidence type="ECO:0000259" key="5">
    <source>
        <dbReference type="Pfam" id="PF25944"/>
    </source>
</evidence>
<dbReference type="SUPFAM" id="SSF111369">
    <property type="entry name" value="HlyD-like secretion proteins"/>
    <property type="match status" value="1"/>
</dbReference>
<dbReference type="PANTHER" id="PTHR30158">
    <property type="entry name" value="ACRA/E-RELATED COMPONENT OF DRUG EFFLUX TRANSPORTER"/>
    <property type="match status" value="1"/>
</dbReference>
<dbReference type="InterPro" id="IPR058624">
    <property type="entry name" value="MdtA-like_HH"/>
</dbReference>
<keyword evidence="8" id="KW-1185">Reference proteome</keyword>
<evidence type="ECO:0000313" key="8">
    <source>
        <dbReference type="Proteomes" id="UP000183982"/>
    </source>
</evidence>
<dbReference type="GO" id="GO:0022857">
    <property type="term" value="F:transmembrane transporter activity"/>
    <property type="evidence" value="ECO:0007669"/>
    <property type="project" value="InterPro"/>
</dbReference>
<evidence type="ECO:0000256" key="2">
    <source>
        <dbReference type="ARBA" id="ARBA00009477"/>
    </source>
</evidence>
<name>A0A1M6SKC1_9RHOB</name>
<dbReference type="AlphaFoldDB" id="A0A1M6SKC1"/>
<protein>
    <submittedName>
        <fullName evidence="7">Membrane fusion protein, multidrug efflux system</fullName>
    </submittedName>
</protein>
<dbReference type="Gene3D" id="2.40.30.170">
    <property type="match status" value="1"/>
</dbReference>
<dbReference type="Gene3D" id="1.10.287.470">
    <property type="entry name" value="Helix hairpin bin"/>
    <property type="match status" value="1"/>
</dbReference>
<evidence type="ECO:0000313" key="7">
    <source>
        <dbReference type="EMBL" id="SHK45191.1"/>
    </source>
</evidence>
<accession>A0A1M6SKC1</accession>
<dbReference type="EMBL" id="FQZQ01000030">
    <property type="protein sequence ID" value="SHK45191.1"/>
    <property type="molecule type" value="Genomic_DNA"/>
</dbReference>
<gene>
    <name evidence="7" type="ORF">SAMN05444000_13017</name>
</gene>
<dbReference type="PANTHER" id="PTHR30158:SF3">
    <property type="entry name" value="MULTIDRUG EFFLUX PUMP SUBUNIT ACRA-RELATED"/>
    <property type="match status" value="1"/>
</dbReference>
<dbReference type="Pfam" id="PF25967">
    <property type="entry name" value="RND-MFP_C"/>
    <property type="match status" value="1"/>
</dbReference>
<dbReference type="Proteomes" id="UP000183982">
    <property type="component" value="Unassembled WGS sequence"/>
</dbReference>
<comment type="subcellular location">
    <subcellularLocation>
        <location evidence="1">Cell envelope</location>
    </subcellularLocation>
</comment>